<evidence type="ECO:0000313" key="8">
    <source>
        <dbReference type="Proteomes" id="UP000005258"/>
    </source>
</evidence>
<dbReference type="SUPFAM" id="SSF51905">
    <property type="entry name" value="FAD/NAD(P)-binding domain"/>
    <property type="match status" value="1"/>
</dbReference>
<dbReference type="KEGG" id="tmo:TMO_3043"/>
<dbReference type="PANTHER" id="PTHR43104">
    <property type="entry name" value="L-2-HYDROXYGLUTARATE DEHYDROGENASE, MITOCHONDRIAL"/>
    <property type="match status" value="1"/>
</dbReference>
<evidence type="ECO:0000256" key="3">
    <source>
        <dbReference type="ARBA" id="ARBA00022827"/>
    </source>
</evidence>
<comment type="cofactor">
    <cofactor evidence="1">
        <name>FAD</name>
        <dbReference type="ChEBI" id="CHEBI:57692"/>
    </cofactor>
</comment>
<evidence type="ECO:0000256" key="4">
    <source>
        <dbReference type="ARBA" id="ARBA00023002"/>
    </source>
</evidence>
<accession>I3TQ43</accession>
<keyword evidence="3" id="KW-0274">FAD</keyword>
<dbReference type="Gene3D" id="3.30.9.10">
    <property type="entry name" value="D-Amino Acid Oxidase, subunit A, domain 2"/>
    <property type="match status" value="1"/>
</dbReference>
<dbReference type="Pfam" id="PF01266">
    <property type="entry name" value="DAO"/>
    <property type="match status" value="1"/>
</dbReference>
<protein>
    <submittedName>
        <fullName evidence="7">Oxidoreductase</fullName>
    </submittedName>
</protein>
<comment type="similarity">
    <text evidence="5">Belongs to the L2HGDH family.</text>
</comment>
<dbReference type="HOGENOM" id="CLU_024775_1_1_5"/>
<reference evidence="7 8" key="1">
    <citation type="journal article" date="2012" name="J. Am. Chem. Soc.">
        <title>Bacterial biosynthesis and maturation of the didemnin anti-cancer agents.</title>
        <authorList>
            <person name="Xu Y."/>
            <person name="Kersten R.D."/>
            <person name="Nam S.J."/>
            <person name="Lu L."/>
            <person name="Al-Suwailem A.M."/>
            <person name="Zheng H."/>
            <person name="Fenical W."/>
            <person name="Dorrestein P.C."/>
            <person name="Moore B.S."/>
            <person name="Qian P.Y."/>
        </authorList>
    </citation>
    <scope>NUCLEOTIDE SEQUENCE [LARGE SCALE GENOMIC DNA]</scope>
    <source>
        <strain evidence="7 8">KA081020-065</strain>
    </source>
</reference>
<feature type="domain" description="FAD dependent oxidoreductase" evidence="6">
    <location>
        <begin position="6"/>
        <end position="363"/>
    </location>
</feature>
<dbReference type="GO" id="GO:0047545">
    <property type="term" value="F:(S)-2-hydroxyglutarate dehydrogenase activity"/>
    <property type="evidence" value="ECO:0007669"/>
    <property type="project" value="TreeGrafter"/>
</dbReference>
<keyword evidence="8" id="KW-1185">Reference proteome</keyword>
<dbReference type="PANTHER" id="PTHR43104:SF4">
    <property type="entry name" value="L-2-HYDROXYGLUTARATE DEHYDROGENASE, MITOCHONDRIAL"/>
    <property type="match status" value="1"/>
</dbReference>
<evidence type="ECO:0000256" key="5">
    <source>
        <dbReference type="ARBA" id="ARBA00037941"/>
    </source>
</evidence>
<dbReference type="Gene3D" id="3.50.50.60">
    <property type="entry name" value="FAD/NAD(P)-binding domain"/>
    <property type="match status" value="1"/>
</dbReference>
<dbReference type="AlphaFoldDB" id="I3TQ43"/>
<keyword evidence="4" id="KW-0560">Oxidoreductase</keyword>
<evidence type="ECO:0000259" key="6">
    <source>
        <dbReference type="Pfam" id="PF01266"/>
    </source>
</evidence>
<keyword evidence="2" id="KW-0285">Flavoprotein</keyword>
<dbReference type="EMBL" id="CP003236">
    <property type="protein sequence ID" value="AFK54881.1"/>
    <property type="molecule type" value="Genomic_DNA"/>
</dbReference>
<gene>
    <name evidence="7" type="ordered locus">TMO_3043</name>
</gene>
<dbReference type="STRING" id="1110502.TMO_3043"/>
<evidence type="ECO:0000313" key="7">
    <source>
        <dbReference type="EMBL" id="AFK54881.1"/>
    </source>
</evidence>
<dbReference type="InterPro" id="IPR006076">
    <property type="entry name" value="FAD-dep_OxRdtase"/>
</dbReference>
<organism evidence="7 8">
    <name type="scientific">Tistrella mobilis (strain KA081020-065)</name>
    <dbReference type="NCBI Taxonomy" id="1110502"/>
    <lineage>
        <taxon>Bacteria</taxon>
        <taxon>Pseudomonadati</taxon>
        <taxon>Pseudomonadota</taxon>
        <taxon>Alphaproteobacteria</taxon>
        <taxon>Geminicoccales</taxon>
        <taxon>Geminicoccaceae</taxon>
        <taxon>Tistrella</taxon>
    </lineage>
</organism>
<evidence type="ECO:0000256" key="2">
    <source>
        <dbReference type="ARBA" id="ARBA00022630"/>
    </source>
</evidence>
<proteinExistence type="inferred from homology"/>
<name>I3TQ43_TISMK</name>
<dbReference type="eggNOG" id="COG0579">
    <property type="taxonomic scope" value="Bacteria"/>
</dbReference>
<sequence>MSHDFDTIIVGAGVVGLAVARLMAATGRSVLVVDRQDGIGRETSSRNSEVIHAGIYYPKGSRKARFCTRGRRMLYAYAAERGIPHAKCGKLIIATNDDETGVLDSLQERGRANDVEGLHLIGREAVARLEPDVTAVAALVSPETGVVDSHAFMLALQGDASNAGAEFIFHAPVTGGAVLDGGGYALHIGGIHDTTVSCRELIVSAGLGTNPFLEAVSGLSPRAIRPMYFAKGHYFRLAERSPFQRLVYPVPVKGGLGTHVTVDLGKQARFGPDVCWIDGLDYQFDESRRDAFFQSIRRWYPAIRLDALVPDYTGIRPKLVPAGQPDGDFEIDGVDRHGHEGLVVLYGIESPGLTSSLAIAEATFGLMEPAARAAE</sequence>
<dbReference type="PATRIC" id="fig|1110502.3.peg.3119"/>
<dbReference type="RefSeq" id="WP_014746558.1">
    <property type="nucleotide sequence ID" value="NC_017956.1"/>
</dbReference>
<dbReference type="InterPro" id="IPR036188">
    <property type="entry name" value="FAD/NAD-bd_sf"/>
</dbReference>
<evidence type="ECO:0000256" key="1">
    <source>
        <dbReference type="ARBA" id="ARBA00001974"/>
    </source>
</evidence>
<dbReference type="Proteomes" id="UP000005258">
    <property type="component" value="Chromosome"/>
</dbReference>